<dbReference type="PANTHER" id="PTHR32089">
    <property type="entry name" value="METHYL-ACCEPTING CHEMOTAXIS PROTEIN MCPB"/>
    <property type="match status" value="1"/>
</dbReference>
<evidence type="ECO:0000259" key="11">
    <source>
        <dbReference type="PROSITE" id="PS50111"/>
    </source>
</evidence>
<evidence type="ECO:0000256" key="4">
    <source>
        <dbReference type="ARBA" id="ARBA00022989"/>
    </source>
</evidence>
<dbReference type="SUPFAM" id="SSF58104">
    <property type="entry name" value="Methyl-accepting chemotaxis protein (MCP) signaling domain"/>
    <property type="match status" value="1"/>
</dbReference>
<dbReference type="RefSeq" id="WP_089274843.1">
    <property type="nucleotide sequence ID" value="NZ_FZOC01000005.1"/>
</dbReference>
<keyword evidence="2" id="KW-1003">Cell membrane</keyword>
<evidence type="ECO:0000256" key="10">
    <source>
        <dbReference type="SAM" id="Phobius"/>
    </source>
</evidence>
<dbReference type="PROSITE" id="PS50885">
    <property type="entry name" value="HAMP"/>
    <property type="match status" value="1"/>
</dbReference>
<keyword evidence="9" id="KW-0175">Coiled coil</keyword>
<organism evidence="13 14">
    <name type="scientific">Humidesulfovibrio mexicanus</name>
    <dbReference type="NCBI Taxonomy" id="147047"/>
    <lineage>
        <taxon>Bacteria</taxon>
        <taxon>Pseudomonadati</taxon>
        <taxon>Thermodesulfobacteriota</taxon>
        <taxon>Desulfovibrionia</taxon>
        <taxon>Desulfovibrionales</taxon>
        <taxon>Desulfovibrionaceae</taxon>
        <taxon>Humidesulfovibrio</taxon>
    </lineage>
</organism>
<dbReference type="GO" id="GO:0005886">
    <property type="term" value="C:plasma membrane"/>
    <property type="evidence" value="ECO:0007669"/>
    <property type="project" value="UniProtKB-SubCell"/>
</dbReference>
<keyword evidence="6 8" id="KW-0807">Transducer</keyword>
<dbReference type="Pfam" id="PF17202">
    <property type="entry name" value="sCache_3_3"/>
    <property type="match status" value="1"/>
</dbReference>
<evidence type="ECO:0000256" key="7">
    <source>
        <dbReference type="ARBA" id="ARBA00029447"/>
    </source>
</evidence>
<dbReference type="Gene3D" id="3.30.450.20">
    <property type="entry name" value="PAS domain"/>
    <property type="match status" value="1"/>
</dbReference>
<dbReference type="SUPFAM" id="SSF103190">
    <property type="entry name" value="Sensory domain-like"/>
    <property type="match status" value="2"/>
</dbReference>
<dbReference type="InterPro" id="IPR029151">
    <property type="entry name" value="Sensor-like_sf"/>
</dbReference>
<dbReference type="SMART" id="SM00283">
    <property type="entry name" value="MA"/>
    <property type="match status" value="1"/>
</dbReference>
<dbReference type="InterPro" id="IPR033463">
    <property type="entry name" value="sCache_3"/>
</dbReference>
<dbReference type="SMART" id="SM00304">
    <property type="entry name" value="HAMP"/>
    <property type="match status" value="1"/>
</dbReference>
<evidence type="ECO:0000256" key="9">
    <source>
        <dbReference type="SAM" id="Coils"/>
    </source>
</evidence>
<feature type="domain" description="HAMP" evidence="12">
    <location>
        <begin position="302"/>
        <end position="354"/>
    </location>
</feature>
<keyword evidence="3 10" id="KW-0812">Transmembrane</keyword>
<dbReference type="Proteomes" id="UP000198324">
    <property type="component" value="Unassembled WGS sequence"/>
</dbReference>
<dbReference type="CDD" id="cd11386">
    <property type="entry name" value="MCP_signal"/>
    <property type="match status" value="1"/>
</dbReference>
<reference evidence="13 14" key="1">
    <citation type="submission" date="2017-06" db="EMBL/GenBank/DDBJ databases">
        <authorList>
            <person name="Kim H.J."/>
            <person name="Triplett B.A."/>
        </authorList>
    </citation>
    <scope>NUCLEOTIDE SEQUENCE [LARGE SCALE GENOMIC DNA]</scope>
    <source>
        <strain evidence="13 14">DSM 13116</strain>
    </source>
</reference>
<dbReference type="GO" id="GO:0007165">
    <property type="term" value="P:signal transduction"/>
    <property type="evidence" value="ECO:0007669"/>
    <property type="project" value="UniProtKB-KW"/>
</dbReference>
<dbReference type="AlphaFoldDB" id="A0A239BJA4"/>
<evidence type="ECO:0000313" key="13">
    <source>
        <dbReference type="EMBL" id="SNS08287.1"/>
    </source>
</evidence>
<comment type="subcellular location">
    <subcellularLocation>
        <location evidence="1">Cell membrane</location>
        <topology evidence="1">Multi-pass membrane protein</topology>
    </subcellularLocation>
</comment>
<dbReference type="InterPro" id="IPR003660">
    <property type="entry name" value="HAMP_dom"/>
</dbReference>
<dbReference type="PROSITE" id="PS50111">
    <property type="entry name" value="CHEMOTAXIS_TRANSDUC_2"/>
    <property type="match status" value="1"/>
</dbReference>
<proteinExistence type="inferred from homology"/>
<dbReference type="Pfam" id="PF00672">
    <property type="entry name" value="HAMP"/>
    <property type="match status" value="1"/>
</dbReference>
<dbReference type="Gene3D" id="1.10.287.950">
    <property type="entry name" value="Methyl-accepting chemotaxis protein"/>
    <property type="match status" value="1"/>
</dbReference>
<feature type="transmembrane region" description="Helical" evidence="10">
    <location>
        <begin position="280"/>
        <end position="300"/>
    </location>
</feature>
<evidence type="ECO:0000256" key="6">
    <source>
        <dbReference type="ARBA" id="ARBA00023224"/>
    </source>
</evidence>
<keyword evidence="5 10" id="KW-0472">Membrane</keyword>
<feature type="coiled-coil region" evidence="9">
    <location>
        <begin position="339"/>
        <end position="373"/>
    </location>
</feature>
<comment type="similarity">
    <text evidence="7">Belongs to the methyl-accepting chemotaxis (MCP) protein family.</text>
</comment>
<keyword evidence="14" id="KW-1185">Reference proteome</keyword>
<feature type="domain" description="Methyl-accepting transducer" evidence="11">
    <location>
        <begin position="402"/>
        <end position="638"/>
    </location>
</feature>
<evidence type="ECO:0000259" key="12">
    <source>
        <dbReference type="PROSITE" id="PS50885"/>
    </source>
</evidence>
<evidence type="ECO:0000313" key="14">
    <source>
        <dbReference type="Proteomes" id="UP000198324"/>
    </source>
</evidence>
<dbReference type="EMBL" id="FZOC01000005">
    <property type="protein sequence ID" value="SNS08287.1"/>
    <property type="molecule type" value="Genomic_DNA"/>
</dbReference>
<evidence type="ECO:0000256" key="5">
    <source>
        <dbReference type="ARBA" id="ARBA00023136"/>
    </source>
</evidence>
<accession>A0A239BJA4</accession>
<dbReference type="PANTHER" id="PTHR32089:SF112">
    <property type="entry name" value="LYSOZYME-LIKE PROTEIN-RELATED"/>
    <property type="match status" value="1"/>
</dbReference>
<protein>
    <submittedName>
        <fullName evidence="13">Methyl-accepting chemotaxis protein</fullName>
    </submittedName>
</protein>
<keyword evidence="4 10" id="KW-1133">Transmembrane helix</keyword>
<name>A0A239BJA4_9BACT</name>
<dbReference type="InterPro" id="IPR004089">
    <property type="entry name" value="MCPsignal_dom"/>
</dbReference>
<dbReference type="OrthoDB" id="9814363at2"/>
<evidence type="ECO:0000256" key="3">
    <source>
        <dbReference type="ARBA" id="ARBA00022692"/>
    </source>
</evidence>
<evidence type="ECO:0000256" key="2">
    <source>
        <dbReference type="ARBA" id="ARBA00022475"/>
    </source>
</evidence>
<dbReference type="CDD" id="cd06225">
    <property type="entry name" value="HAMP"/>
    <property type="match status" value="1"/>
</dbReference>
<dbReference type="Pfam" id="PF00015">
    <property type="entry name" value="MCPsignal"/>
    <property type="match status" value="1"/>
</dbReference>
<sequence length="674" mass="71777">MRLTLLQKITGLVFLAVVLVGGGNYAANRYFLSNTLDEQNVKEVGARADLVSDQFEGLKKNLTANGFLMASNPEVARRMAEADTAWLQNYAKQVMAETGLESITISDREGKCIARGHSDKVGDSVAKQVNVQKALKGEVTVGVEQGTIVKFSLRAGYPVKRGDEIVGVITPGFTLSSDRFVDQIKKNLGLECTLFQADTRISTTIMKDGKRAIGTKMDNPAVLEAVIQKGQRFLGHNVILGLAYNTAYWPIVDVNGKNAGMFFIGQPRSFIEHVLAQTHLSSLGSTILVGVIMLVAGFLFSRALVRPILAAIDYARKAAAGDLNAELVVHSNDETHTLAEALQTMTANLKAKIQEAEASTRAADAKAREAELATRDALEAKSLAESAKREGMLHAAGKLEEIVERITSSSEELSAQVELMSRGMDLQRDRVADTASAMEQMNASVISVARQAGEVAASADTAKVKAAGGSDVVRRSQQAIGNVEAIAVQLKQNMEQLGTQAQAIGQVMNVINDIADQTNLLALNAAIEAARAGDAGRGFAVVADEVRKLAEKTMGATKEVGDNIRAIQESSRKNITSMDSVAQAIGEATSHSSESAQALEEIVVISRSNAQQVQGIAGAAEEQSGVSDKISRAIDEVNRVAAETAEGMNQSVAAISELARMSGDLRTLIGELKQ</sequence>
<dbReference type="Gene3D" id="6.10.340.10">
    <property type="match status" value="1"/>
</dbReference>
<evidence type="ECO:0000256" key="1">
    <source>
        <dbReference type="ARBA" id="ARBA00004651"/>
    </source>
</evidence>
<gene>
    <name evidence="13" type="ORF">SAMN04488503_2642</name>
</gene>
<evidence type="ECO:0000256" key="8">
    <source>
        <dbReference type="PROSITE-ProRule" id="PRU00284"/>
    </source>
</evidence>